<sequence>MDQSQPPAGGAPQNAVTQLGLRARPAESPLQKSVLEWVRSERLLVYWPFISHLSYEQLVGMRENNLTRLIRQFGDFPITFWAKKRILKSAKLLRYRVRVIESVDVKNMFPTETAERFLSVLKTPISRIHLEPSGRNLAGLVREKLFVAIAWYGDGALKYCKYRMMLESFSSNECFLEEDRCIVAQVLSRQRYNMRPRSDSCPPSFAPNLPRKSPKSMTAASLDCMAIEDKTFNATTPAPIKPPPGFSAPSRPFSARELYTPKPWCASEASYVPERSLSIGFNSVLPQPRMPPYFSPCDYSPAAQPGPIGWEKMPRYCSPSAPTEPTPPPRPITDFYWDNTPRYCSPTAPAEPIRPQCSQPPIDINLYWNNTPLYYSPSGPAEPSRPQRSWRPIDSNLYFENTNPDELVDLFTAFRPL</sequence>
<evidence type="ECO:0000313" key="2">
    <source>
        <dbReference type="Proteomes" id="UP001307889"/>
    </source>
</evidence>
<keyword evidence="2" id="KW-1185">Reference proteome</keyword>
<accession>A0ABN7AC92</accession>
<evidence type="ECO:0000313" key="1">
    <source>
        <dbReference type="EMBL" id="BES89916.1"/>
    </source>
</evidence>
<dbReference type="Proteomes" id="UP001307889">
    <property type="component" value="Chromosome 2"/>
</dbReference>
<dbReference type="EMBL" id="AP028910">
    <property type="protein sequence ID" value="BES89916.1"/>
    <property type="molecule type" value="Genomic_DNA"/>
</dbReference>
<dbReference type="Gene3D" id="1.10.150.50">
    <property type="entry name" value="Transcription Factor, Ets-1"/>
    <property type="match status" value="1"/>
</dbReference>
<proteinExistence type="predicted"/>
<gene>
    <name evidence="1" type="ORF">NTJ_02724</name>
</gene>
<dbReference type="InterPro" id="IPR013761">
    <property type="entry name" value="SAM/pointed_sf"/>
</dbReference>
<protein>
    <submittedName>
        <fullName evidence="1">Uncharacterized protein</fullName>
    </submittedName>
</protein>
<organism evidence="1 2">
    <name type="scientific">Nesidiocoris tenuis</name>
    <dbReference type="NCBI Taxonomy" id="355587"/>
    <lineage>
        <taxon>Eukaryota</taxon>
        <taxon>Metazoa</taxon>
        <taxon>Ecdysozoa</taxon>
        <taxon>Arthropoda</taxon>
        <taxon>Hexapoda</taxon>
        <taxon>Insecta</taxon>
        <taxon>Pterygota</taxon>
        <taxon>Neoptera</taxon>
        <taxon>Paraneoptera</taxon>
        <taxon>Hemiptera</taxon>
        <taxon>Heteroptera</taxon>
        <taxon>Panheteroptera</taxon>
        <taxon>Cimicomorpha</taxon>
        <taxon>Miridae</taxon>
        <taxon>Dicyphina</taxon>
        <taxon>Nesidiocoris</taxon>
    </lineage>
</organism>
<reference evidence="1 2" key="1">
    <citation type="submission" date="2023-09" db="EMBL/GenBank/DDBJ databases">
        <title>Nesidiocoris tenuis whole genome shotgun sequence.</title>
        <authorList>
            <person name="Shibata T."/>
            <person name="Shimoda M."/>
            <person name="Kobayashi T."/>
            <person name="Uehara T."/>
        </authorList>
    </citation>
    <scope>NUCLEOTIDE SEQUENCE [LARGE SCALE GENOMIC DNA]</scope>
    <source>
        <strain evidence="1 2">Japan</strain>
    </source>
</reference>
<name>A0ABN7AC92_9HEMI</name>